<keyword evidence="1" id="KW-0812">Transmembrane</keyword>
<dbReference type="EMBL" id="BONX01000026">
    <property type="protein sequence ID" value="GIG97556.1"/>
    <property type="molecule type" value="Genomic_DNA"/>
</dbReference>
<evidence type="ECO:0000313" key="2">
    <source>
        <dbReference type="EMBL" id="GIG97556.1"/>
    </source>
</evidence>
<comment type="caution">
    <text evidence="2">The sequence shown here is derived from an EMBL/GenBank/DDBJ whole genome shotgun (WGS) entry which is preliminary data.</text>
</comment>
<name>A0ABQ4ESC7_9ACTN</name>
<keyword evidence="1" id="KW-0472">Membrane</keyword>
<dbReference type="Proteomes" id="UP000621500">
    <property type="component" value="Unassembled WGS sequence"/>
</dbReference>
<evidence type="ECO:0000313" key="3">
    <source>
        <dbReference type="Proteomes" id="UP000621500"/>
    </source>
</evidence>
<reference evidence="2 3" key="1">
    <citation type="submission" date="2021-01" db="EMBL/GenBank/DDBJ databases">
        <title>Whole genome shotgun sequence of Plantactinospora mayteni NBRC 109088.</title>
        <authorList>
            <person name="Komaki H."/>
            <person name="Tamura T."/>
        </authorList>
    </citation>
    <scope>NUCLEOTIDE SEQUENCE [LARGE SCALE GENOMIC DNA]</scope>
    <source>
        <strain evidence="2 3">NBRC 109088</strain>
    </source>
</reference>
<evidence type="ECO:0000256" key="1">
    <source>
        <dbReference type="SAM" id="Phobius"/>
    </source>
</evidence>
<feature type="transmembrane region" description="Helical" evidence="1">
    <location>
        <begin position="42"/>
        <end position="64"/>
    </location>
</feature>
<keyword evidence="1" id="KW-1133">Transmembrane helix</keyword>
<protein>
    <submittedName>
        <fullName evidence="2">Uncharacterized protein</fullName>
    </submittedName>
</protein>
<gene>
    <name evidence="2" type="ORF">Pma05_41290</name>
</gene>
<keyword evidence="3" id="KW-1185">Reference proteome</keyword>
<organism evidence="2 3">
    <name type="scientific">Plantactinospora mayteni</name>
    <dbReference type="NCBI Taxonomy" id="566021"/>
    <lineage>
        <taxon>Bacteria</taxon>
        <taxon>Bacillati</taxon>
        <taxon>Actinomycetota</taxon>
        <taxon>Actinomycetes</taxon>
        <taxon>Micromonosporales</taxon>
        <taxon>Micromonosporaceae</taxon>
        <taxon>Plantactinospora</taxon>
    </lineage>
</organism>
<sequence length="65" mass="6708">MPRFAIVLGMADQQPDPSGNTEAFRAFAHTPESAAAEPPSRLPLIIGIAVAVVVVVALVGWLALG</sequence>
<proteinExistence type="predicted"/>
<accession>A0ABQ4ESC7</accession>